<reference evidence="1 2" key="1">
    <citation type="submission" date="2024-03" db="EMBL/GenBank/DDBJ databases">
        <authorList>
            <person name="Martinez-Hernandez J."/>
        </authorList>
    </citation>
    <scope>NUCLEOTIDE SEQUENCE [LARGE SCALE GENOMIC DNA]</scope>
</reference>
<accession>A0AAV1VYL4</accession>
<name>A0AAV1VYL4_LUPLU</name>
<keyword evidence="2" id="KW-1185">Reference proteome</keyword>
<evidence type="ECO:0000313" key="1">
    <source>
        <dbReference type="EMBL" id="CAL0302184.1"/>
    </source>
</evidence>
<dbReference type="PANTHER" id="PTHR34371:SF2">
    <property type="entry name" value="DUF688 FAMILY PROTEIN"/>
    <property type="match status" value="1"/>
</dbReference>
<comment type="caution">
    <text evidence="1">The sequence shown here is derived from an EMBL/GenBank/DDBJ whole genome shotgun (WGS) entry which is preliminary data.</text>
</comment>
<protein>
    <submittedName>
        <fullName evidence="1">Uncharacterized protein</fullName>
    </submittedName>
</protein>
<dbReference type="AlphaFoldDB" id="A0AAV1VYL4"/>
<organism evidence="1 2">
    <name type="scientific">Lupinus luteus</name>
    <name type="common">European yellow lupine</name>
    <dbReference type="NCBI Taxonomy" id="3873"/>
    <lineage>
        <taxon>Eukaryota</taxon>
        <taxon>Viridiplantae</taxon>
        <taxon>Streptophyta</taxon>
        <taxon>Embryophyta</taxon>
        <taxon>Tracheophyta</taxon>
        <taxon>Spermatophyta</taxon>
        <taxon>Magnoliopsida</taxon>
        <taxon>eudicotyledons</taxon>
        <taxon>Gunneridae</taxon>
        <taxon>Pentapetalae</taxon>
        <taxon>rosids</taxon>
        <taxon>fabids</taxon>
        <taxon>Fabales</taxon>
        <taxon>Fabaceae</taxon>
        <taxon>Papilionoideae</taxon>
        <taxon>50 kb inversion clade</taxon>
        <taxon>genistoids sensu lato</taxon>
        <taxon>core genistoids</taxon>
        <taxon>Genisteae</taxon>
        <taxon>Lupinus</taxon>
    </lineage>
</organism>
<dbReference type="PANTHER" id="PTHR34371">
    <property type="entry name" value="OS01G0551000 PROTEIN"/>
    <property type="match status" value="1"/>
</dbReference>
<proteinExistence type="predicted"/>
<dbReference type="Proteomes" id="UP001497480">
    <property type="component" value="Unassembled WGS sequence"/>
</dbReference>
<gene>
    <name evidence="1" type="ORF">LLUT_LOCUS3244</name>
</gene>
<evidence type="ECO:0000313" key="2">
    <source>
        <dbReference type="Proteomes" id="UP001497480"/>
    </source>
</evidence>
<sequence length="207" mass="23420">MGSEVELDEEHSKIPKLPIFSIPPMKSPDKSGMKTPSFHASVSVPFDWEQEPGKPRPCNALITFSNNIPKSLELPPRLLLPSPTTVLEGPYVEDNIRFHSPPSFRIISEEGVLGSMILTKSGEGINHKGWWFGCSRKRAFKMKRDISVDKESSNKKVNMSKMKHSKSFFTISHEKSHLWATICEGLKQMVPSWRSKKMKKNGSDIKL</sequence>
<dbReference type="EMBL" id="CAXHTB010000002">
    <property type="protein sequence ID" value="CAL0302184.1"/>
    <property type="molecule type" value="Genomic_DNA"/>
</dbReference>